<dbReference type="InterPro" id="IPR027417">
    <property type="entry name" value="P-loop_NTPase"/>
</dbReference>
<dbReference type="InterPro" id="IPR017871">
    <property type="entry name" value="ABC_transporter-like_CS"/>
</dbReference>
<protein>
    <submittedName>
        <fullName evidence="6">ATP-binding cassette domain-containing protein</fullName>
    </submittedName>
</protein>
<dbReference type="InterPro" id="IPR003439">
    <property type="entry name" value="ABC_transporter-like_ATP-bd"/>
</dbReference>
<comment type="similarity">
    <text evidence="1">Belongs to the ABC transporter superfamily.</text>
</comment>
<dbReference type="PROSITE" id="PS50893">
    <property type="entry name" value="ABC_TRANSPORTER_2"/>
    <property type="match status" value="1"/>
</dbReference>
<feature type="domain" description="ABC transporter" evidence="5">
    <location>
        <begin position="5"/>
        <end position="230"/>
    </location>
</feature>
<proteinExistence type="inferred from homology"/>
<dbReference type="PROSITE" id="PS00211">
    <property type="entry name" value="ABC_TRANSPORTER_1"/>
    <property type="match status" value="1"/>
</dbReference>
<dbReference type="Pfam" id="PF00005">
    <property type="entry name" value="ABC_tran"/>
    <property type="match status" value="1"/>
</dbReference>
<dbReference type="RefSeq" id="WP_118096967.1">
    <property type="nucleotide sequence ID" value="NZ_QRVL01000002.1"/>
</dbReference>
<evidence type="ECO:0000256" key="4">
    <source>
        <dbReference type="ARBA" id="ARBA00022840"/>
    </source>
</evidence>
<evidence type="ECO:0000256" key="3">
    <source>
        <dbReference type="ARBA" id="ARBA00022741"/>
    </source>
</evidence>
<dbReference type="GO" id="GO:0005524">
    <property type="term" value="F:ATP binding"/>
    <property type="evidence" value="ECO:0007669"/>
    <property type="project" value="UniProtKB-KW"/>
</dbReference>
<comment type="caution">
    <text evidence="6">The sequence shown here is derived from an EMBL/GenBank/DDBJ whole genome shotgun (WGS) entry which is preliminary data.</text>
</comment>
<dbReference type="EMBL" id="QRVL01000002">
    <property type="protein sequence ID" value="RGS41628.1"/>
    <property type="molecule type" value="Genomic_DNA"/>
</dbReference>
<dbReference type="InterPro" id="IPR003593">
    <property type="entry name" value="AAA+_ATPase"/>
</dbReference>
<dbReference type="SMART" id="SM00382">
    <property type="entry name" value="AAA"/>
    <property type="match status" value="1"/>
</dbReference>
<keyword evidence="2" id="KW-0813">Transport</keyword>
<dbReference type="SUPFAM" id="SSF52540">
    <property type="entry name" value="P-loop containing nucleoside triphosphate hydrolases"/>
    <property type="match status" value="1"/>
</dbReference>
<dbReference type="AlphaFoldDB" id="A0A395V8U9"/>
<dbReference type="Gene3D" id="3.40.50.300">
    <property type="entry name" value="P-loop containing nucleotide triphosphate hydrolases"/>
    <property type="match status" value="1"/>
</dbReference>
<dbReference type="GO" id="GO:0016887">
    <property type="term" value="F:ATP hydrolysis activity"/>
    <property type="evidence" value="ECO:0007669"/>
    <property type="project" value="InterPro"/>
</dbReference>
<dbReference type="PANTHER" id="PTHR43335">
    <property type="entry name" value="ABC TRANSPORTER, ATP-BINDING PROTEIN"/>
    <property type="match status" value="1"/>
</dbReference>
<keyword evidence="3" id="KW-0547">Nucleotide-binding</keyword>
<dbReference type="Proteomes" id="UP000266172">
    <property type="component" value="Unassembled WGS sequence"/>
</dbReference>
<keyword evidence="4 6" id="KW-0067">ATP-binding</keyword>
<sequence>MEYILRTNTVSKKYTNYYAVDKVSISIKKGEIYGLIGKNGAGKSTLMKMIAGLVEPSEGSIELFGNFVPQTERYRIGCVIESPALYAELTAKQNLEVFRKAYGLSSKESVQQILKQVGLSQYENKIVKKFSLGMKQRLAIGIALLGNPDFLILDEPINGLDPTGIQDMRNFLLKLNREEHITIMISSHILGELSKIATKYGIIKNGKLIEEITAKELNEKCQCCLKIKASDTAQAAILIEKNLHTKNYEILSDNNIRIFEYVDNPGIVNSLLVNHGISVDECTVTKESLEDYFNEKMRGGIVNA</sequence>
<reference evidence="6 7" key="1">
    <citation type="submission" date="2018-08" db="EMBL/GenBank/DDBJ databases">
        <title>A genome reference for cultivated species of the human gut microbiota.</title>
        <authorList>
            <person name="Zou Y."/>
            <person name="Xue W."/>
            <person name="Luo G."/>
        </authorList>
    </citation>
    <scope>NUCLEOTIDE SEQUENCE [LARGE SCALE GENOMIC DNA]</scope>
    <source>
        <strain evidence="6 7">AF22-12AC</strain>
    </source>
</reference>
<evidence type="ECO:0000313" key="7">
    <source>
        <dbReference type="Proteomes" id="UP000266172"/>
    </source>
</evidence>
<evidence type="ECO:0000259" key="5">
    <source>
        <dbReference type="PROSITE" id="PS50893"/>
    </source>
</evidence>
<evidence type="ECO:0000313" key="6">
    <source>
        <dbReference type="EMBL" id="RGS41628.1"/>
    </source>
</evidence>
<accession>A0A395V8U9</accession>
<organism evidence="6 7">
    <name type="scientific">Roseburia hominis</name>
    <dbReference type="NCBI Taxonomy" id="301301"/>
    <lineage>
        <taxon>Bacteria</taxon>
        <taxon>Bacillati</taxon>
        <taxon>Bacillota</taxon>
        <taxon>Clostridia</taxon>
        <taxon>Lachnospirales</taxon>
        <taxon>Lachnospiraceae</taxon>
        <taxon>Roseburia</taxon>
    </lineage>
</organism>
<evidence type="ECO:0000256" key="2">
    <source>
        <dbReference type="ARBA" id="ARBA00022448"/>
    </source>
</evidence>
<evidence type="ECO:0000256" key="1">
    <source>
        <dbReference type="ARBA" id="ARBA00005417"/>
    </source>
</evidence>
<name>A0A395V8U9_9FIRM</name>
<gene>
    <name evidence="6" type="ORF">DWX93_05855</name>
</gene>
<dbReference type="PANTHER" id="PTHR43335:SF8">
    <property type="entry name" value="ABC TRANSPORTER, ATP-BINDING PROTEIN"/>
    <property type="match status" value="1"/>
</dbReference>